<evidence type="ECO:0000256" key="2">
    <source>
        <dbReference type="SAM" id="MobiDB-lite"/>
    </source>
</evidence>
<keyword evidence="1" id="KW-0808">Transferase</keyword>
<name>A0ABN0XSR5_9ACTN</name>
<comment type="caution">
    <text evidence="4">The sequence shown here is derived from an EMBL/GenBank/DDBJ whole genome shotgun (WGS) entry which is preliminary data.</text>
</comment>
<feature type="domain" description="Histidine kinase/HSP90-like ATPase" evidence="3">
    <location>
        <begin position="30"/>
        <end position="128"/>
    </location>
</feature>
<dbReference type="Gene3D" id="3.30.565.10">
    <property type="entry name" value="Histidine kinase-like ATPase, C-terminal domain"/>
    <property type="match status" value="1"/>
</dbReference>
<dbReference type="Pfam" id="PF13581">
    <property type="entry name" value="HATPase_c_2"/>
    <property type="match status" value="1"/>
</dbReference>
<sequence>MSTATLSSPRTTTEQQPEEHPAQTYRITAPAVPTTVRVVRDAVAAALIANGAGSLAEDARLCVSETVTNVVSHARVPHLDVEVTVHTDRAVIAVRDSSTSGRLPLARAVSTDDESGRGLLLVSRIAAHWGAQWAWDQDGIRLIGKRVWFELRTDRAVSA</sequence>
<evidence type="ECO:0000313" key="4">
    <source>
        <dbReference type="EMBL" id="GAA0371889.1"/>
    </source>
</evidence>
<dbReference type="PANTHER" id="PTHR35526">
    <property type="entry name" value="ANTI-SIGMA-F FACTOR RSBW-RELATED"/>
    <property type="match status" value="1"/>
</dbReference>
<dbReference type="InterPro" id="IPR036890">
    <property type="entry name" value="HATPase_C_sf"/>
</dbReference>
<protein>
    <recommendedName>
        <fullName evidence="3">Histidine kinase/HSP90-like ATPase domain-containing protein</fullName>
    </recommendedName>
</protein>
<dbReference type="CDD" id="cd16936">
    <property type="entry name" value="HATPase_RsbW-like"/>
    <property type="match status" value="1"/>
</dbReference>
<evidence type="ECO:0000313" key="5">
    <source>
        <dbReference type="Proteomes" id="UP001500063"/>
    </source>
</evidence>
<evidence type="ECO:0000256" key="1">
    <source>
        <dbReference type="ARBA" id="ARBA00022527"/>
    </source>
</evidence>
<keyword evidence="1" id="KW-0723">Serine/threonine-protein kinase</keyword>
<accession>A0ABN0XSR5</accession>
<dbReference type="PANTHER" id="PTHR35526:SF3">
    <property type="entry name" value="ANTI-SIGMA-F FACTOR RSBW"/>
    <property type="match status" value="1"/>
</dbReference>
<keyword evidence="1" id="KW-0418">Kinase</keyword>
<feature type="compositionally biased region" description="Polar residues" evidence="2">
    <location>
        <begin position="1"/>
        <end position="15"/>
    </location>
</feature>
<evidence type="ECO:0000259" key="3">
    <source>
        <dbReference type="Pfam" id="PF13581"/>
    </source>
</evidence>
<dbReference type="SUPFAM" id="SSF55874">
    <property type="entry name" value="ATPase domain of HSP90 chaperone/DNA topoisomerase II/histidine kinase"/>
    <property type="match status" value="1"/>
</dbReference>
<gene>
    <name evidence="4" type="ORF">GCM10010319_57470</name>
</gene>
<feature type="region of interest" description="Disordered" evidence="2">
    <location>
        <begin position="1"/>
        <end position="25"/>
    </location>
</feature>
<dbReference type="Proteomes" id="UP001500063">
    <property type="component" value="Unassembled WGS sequence"/>
</dbReference>
<reference evidence="4 5" key="1">
    <citation type="journal article" date="2019" name="Int. J. Syst. Evol. Microbiol.">
        <title>The Global Catalogue of Microorganisms (GCM) 10K type strain sequencing project: providing services to taxonomists for standard genome sequencing and annotation.</title>
        <authorList>
            <consortium name="The Broad Institute Genomics Platform"/>
            <consortium name="The Broad Institute Genome Sequencing Center for Infectious Disease"/>
            <person name="Wu L."/>
            <person name="Ma J."/>
        </authorList>
    </citation>
    <scope>NUCLEOTIDE SEQUENCE [LARGE SCALE GENOMIC DNA]</scope>
    <source>
        <strain evidence="4 5">JCM 4565</strain>
    </source>
</reference>
<keyword evidence="5" id="KW-1185">Reference proteome</keyword>
<dbReference type="InterPro" id="IPR003594">
    <property type="entry name" value="HATPase_dom"/>
</dbReference>
<dbReference type="RefSeq" id="WP_344122405.1">
    <property type="nucleotide sequence ID" value="NZ_BAAABW010000028.1"/>
</dbReference>
<dbReference type="InterPro" id="IPR050267">
    <property type="entry name" value="Anti-sigma-factor_SerPK"/>
</dbReference>
<proteinExistence type="predicted"/>
<organism evidence="4 5">
    <name type="scientific">Streptomyces blastmyceticus</name>
    <dbReference type="NCBI Taxonomy" id="68180"/>
    <lineage>
        <taxon>Bacteria</taxon>
        <taxon>Bacillati</taxon>
        <taxon>Actinomycetota</taxon>
        <taxon>Actinomycetes</taxon>
        <taxon>Kitasatosporales</taxon>
        <taxon>Streptomycetaceae</taxon>
        <taxon>Streptomyces</taxon>
    </lineage>
</organism>
<dbReference type="EMBL" id="BAAABW010000028">
    <property type="protein sequence ID" value="GAA0371889.1"/>
    <property type="molecule type" value="Genomic_DNA"/>
</dbReference>